<evidence type="ECO:0000259" key="8">
    <source>
        <dbReference type="PROSITE" id="PS51519"/>
    </source>
</evidence>
<dbReference type="OrthoDB" id="6270329at2759"/>
<dbReference type="InterPro" id="IPR003035">
    <property type="entry name" value="RWP-RK_dom"/>
</dbReference>
<dbReference type="EMBL" id="CAIX01000141">
    <property type="protein sequence ID" value="CCI46796.1"/>
    <property type="molecule type" value="Genomic_DNA"/>
</dbReference>
<reference evidence="9 10" key="1">
    <citation type="submission" date="2012-05" db="EMBL/GenBank/DDBJ databases">
        <title>Recombination and specialization in a pathogen metapopulation.</title>
        <authorList>
            <person name="Gardiner A."/>
            <person name="Kemen E."/>
            <person name="Schultz-Larsen T."/>
            <person name="MacLean D."/>
            <person name="Van Oosterhout C."/>
            <person name="Jones J.D.G."/>
        </authorList>
    </citation>
    <scope>NUCLEOTIDE SEQUENCE [LARGE SCALE GENOMIC DNA]</scope>
    <source>
        <strain evidence="9 10">Ac Nc2</strain>
    </source>
</reference>
<dbReference type="Pfam" id="PF02042">
    <property type="entry name" value="RWP-RK"/>
    <property type="match status" value="1"/>
</dbReference>
<dbReference type="InterPro" id="IPR044607">
    <property type="entry name" value="RKD-like"/>
</dbReference>
<feature type="domain" description="RWP-RK" evidence="8">
    <location>
        <begin position="2"/>
        <end position="87"/>
    </location>
</feature>
<keyword evidence="2" id="KW-0805">Transcription regulation</keyword>
<evidence type="ECO:0000256" key="7">
    <source>
        <dbReference type="SAM" id="Coils"/>
    </source>
</evidence>
<keyword evidence="5" id="KW-0804">Transcription</keyword>
<dbReference type="PANTHER" id="PTHR46373:SF2">
    <property type="entry name" value="RWP-RK DOMAIN-CONTAINING PROTEIN"/>
    <property type="match status" value="1"/>
</dbReference>
<evidence type="ECO:0000313" key="9">
    <source>
        <dbReference type="EMBL" id="CCI46796.1"/>
    </source>
</evidence>
<dbReference type="AlphaFoldDB" id="A0A024GJA1"/>
<dbReference type="GO" id="GO:0003677">
    <property type="term" value="F:DNA binding"/>
    <property type="evidence" value="ECO:0007669"/>
    <property type="project" value="UniProtKB-KW"/>
</dbReference>
<evidence type="ECO:0000256" key="1">
    <source>
        <dbReference type="ARBA" id="ARBA00004049"/>
    </source>
</evidence>
<evidence type="ECO:0000313" key="10">
    <source>
        <dbReference type="Proteomes" id="UP000053237"/>
    </source>
</evidence>
<dbReference type="STRING" id="65357.A0A024GJA1"/>
<dbReference type="PROSITE" id="PS51519">
    <property type="entry name" value="RWP_RK"/>
    <property type="match status" value="1"/>
</dbReference>
<evidence type="ECO:0000256" key="6">
    <source>
        <dbReference type="ARBA" id="ARBA00023242"/>
    </source>
</evidence>
<feature type="coiled-coil region" evidence="7">
    <location>
        <begin position="113"/>
        <end position="140"/>
    </location>
</feature>
<evidence type="ECO:0000256" key="5">
    <source>
        <dbReference type="ARBA" id="ARBA00023163"/>
    </source>
</evidence>
<dbReference type="PANTHER" id="PTHR46373">
    <property type="entry name" value="PROTEIN RKD4"/>
    <property type="match status" value="1"/>
</dbReference>
<keyword evidence="4" id="KW-0238">DNA-binding</keyword>
<protein>
    <recommendedName>
        <fullName evidence="8">RWP-RK domain-containing protein</fullName>
    </recommendedName>
</protein>
<dbReference type="InParanoid" id="A0A024GJA1"/>
<proteinExistence type="predicted"/>
<evidence type="ECO:0000256" key="4">
    <source>
        <dbReference type="ARBA" id="ARBA00023125"/>
    </source>
</evidence>
<evidence type="ECO:0000256" key="2">
    <source>
        <dbReference type="ARBA" id="ARBA00023015"/>
    </source>
</evidence>
<name>A0A024GJA1_9STRA</name>
<organism evidence="9 10">
    <name type="scientific">Albugo candida</name>
    <dbReference type="NCBI Taxonomy" id="65357"/>
    <lineage>
        <taxon>Eukaryota</taxon>
        <taxon>Sar</taxon>
        <taxon>Stramenopiles</taxon>
        <taxon>Oomycota</taxon>
        <taxon>Peronosporomycetes</taxon>
        <taxon>Albuginales</taxon>
        <taxon>Albuginaceae</taxon>
        <taxon>Albugo</taxon>
    </lineage>
</organism>
<dbReference type="Proteomes" id="UP000053237">
    <property type="component" value="Unassembled WGS sequence"/>
</dbReference>
<gene>
    <name evidence="9" type="ORF">BN9_077510</name>
</gene>
<keyword evidence="3 7" id="KW-0175">Coiled coil</keyword>
<keyword evidence="10" id="KW-1185">Reference proteome</keyword>
<accession>A0A024GJA1</accession>
<keyword evidence="6" id="KW-0539">Nucleus</keyword>
<dbReference type="GO" id="GO:0003700">
    <property type="term" value="F:DNA-binding transcription factor activity"/>
    <property type="evidence" value="ECO:0007669"/>
    <property type="project" value="InterPro"/>
</dbReference>
<sequence>MTDSALLASMYAKNRRRIHFDVIQLQKYYHLPLRSAAERLGVCEAALKRICRRNSIRRWPYRQISSILRRMTQLQTIKATKRELDESKDFLLPHELGHLRAQAREEQHDACSEQEAMTSISRIQQELDALEAEKNRVVATAHLSKQLSKRTNRLQRILPDYDQCSSHKASIRQSATRELHVLATACTGEVNPSVGTHTLAETPMYQAHDAFAAHVIMSFRTGSIL</sequence>
<comment type="function">
    <text evidence="1">Putative transcription factor.</text>
</comment>
<comment type="caution">
    <text evidence="9">The sequence shown here is derived from an EMBL/GenBank/DDBJ whole genome shotgun (WGS) entry which is preliminary data.</text>
</comment>
<evidence type="ECO:0000256" key="3">
    <source>
        <dbReference type="ARBA" id="ARBA00023054"/>
    </source>
</evidence>